<reference evidence="2 3" key="2">
    <citation type="journal article" date="2010" name="Stand. Genomic Sci.">
        <title>Complete genome sequence of Kribbella flavida type strain (IFO 14399).</title>
        <authorList>
            <person name="Pukall R."/>
            <person name="Lapidus A."/>
            <person name="Glavina Del Rio T."/>
            <person name="Copeland A."/>
            <person name="Tice H."/>
            <person name="Cheng J.-F."/>
            <person name="Lucas S."/>
            <person name="Chen F."/>
            <person name="Nolan M."/>
            <person name="LaButti K."/>
            <person name="Pati A."/>
            <person name="Ivanova N."/>
            <person name="Mavrommatis K."/>
            <person name="Mikhailova N."/>
            <person name="Pitluck S."/>
            <person name="Bruce D."/>
            <person name="Goodwin L."/>
            <person name="Land M."/>
            <person name="Hauser L."/>
            <person name="Chang Y.-J."/>
            <person name="Jeffries C.D."/>
            <person name="Chen A."/>
            <person name="Palaniappan K."/>
            <person name="Chain P."/>
            <person name="Rohde M."/>
            <person name="Goeker M."/>
            <person name="Bristow J."/>
            <person name="Eisen J.A."/>
            <person name="Markowitz V."/>
            <person name="Hugenholtz P."/>
            <person name="Kyrpides N.C."/>
            <person name="Klenk H.-P."/>
            <person name="Brettin T."/>
        </authorList>
    </citation>
    <scope>NUCLEOTIDE SEQUENCE [LARGE SCALE GENOMIC DNA]</scope>
    <source>
        <strain evidence="3">DSM 17836 / JCM 10339 / NBRC 14399</strain>
    </source>
</reference>
<dbReference type="InterPro" id="IPR013022">
    <property type="entry name" value="Xyl_isomerase-like_TIM-brl"/>
</dbReference>
<evidence type="ECO:0000313" key="3">
    <source>
        <dbReference type="Proteomes" id="UP000007967"/>
    </source>
</evidence>
<name>D2PVN9_KRIFD</name>
<dbReference type="HOGENOM" id="CLU_070551_0_0_11"/>
<dbReference type="PANTHER" id="PTHR12110:SF41">
    <property type="entry name" value="INOSOSE DEHYDRATASE"/>
    <property type="match status" value="1"/>
</dbReference>
<dbReference type="GO" id="GO:0016853">
    <property type="term" value="F:isomerase activity"/>
    <property type="evidence" value="ECO:0007669"/>
    <property type="project" value="UniProtKB-KW"/>
</dbReference>
<evidence type="ECO:0000313" key="2">
    <source>
        <dbReference type="EMBL" id="ADB35279.1"/>
    </source>
</evidence>
<sequence length="259" mass="27715">MDSEHEEAYVSVRTGLVSVTFRQLGVEQVVEVAAQAGLAAIEWGGDVHVPLGDLPAARKARALCEDHGLAVAAYGSYLRAGSVDREEIRTAVTTAAELGAPRIRVWAGTVGTAEAGVGDRMAVTRGLAELADVAAGAGLEIAMEFHRGTLTDEVDSTITLLLDVGAPNLTTYWQPPVDLDDAACLAQLESLMPWLSTVHVFSWWPSNNRLPLSGRESLWRPVLQRLAAEPREINALLEFVADDSVTQLAADAADLHAWV</sequence>
<protein>
    <submittedName>
        <fullName evidence="2">Xylose isomerase domain protein TIM barrel</fullName>
    </submittedName>
</protein>
<gene>
    <name evidence="2" type="ordered locus">Kfla_6276</name>
</gene>
<evidence type="ECO:0000259" key="1">
    <source>
        <dbReference type="Pfam" id="PF01261"/>
    </source>
</evidence>
<dbReference type="STRING" id="479435.Kfla_6276"/>
<dbReference type="Proteomes" id="UP000007967">
    <property type="component" value="Chromosome"/>
</dbReference>
<keyword evidence="2" id="KW-0413">Isomerase</keyword>
<reference evidence="3" key="1">
    <citation type="submission" date="2009-09" db="EMBL/GenBank/DDBJ databases">
        <title>The complete genome of Kribbella flavida DSM 17836.</title>
        <authorList>
            <consortium name="US DOE Joint Genome Institute (JGI-PGF)"/>
            <person name="Lucas S."/>
            <person name="Copeland A."/>
            <person name="Lapidus A."/>
            <person name="Glavina del Rio T."/>
            <person name="Dalin E."/>
            <person name="Tice H."/>
            <person name="Bruce D."/>
            <person name="Goodwin L."/>
            <person name="Pitluck S."/>
            <person name="Kyrpides N."/>
            <person name="Mavromatis K."/>
            <person name="Ivanova N."/>
            <person name="Saunders E."/>
            <person name="Brettin T."/>
            <person name="Detter J.C."/>
            <person name="Han C."/>
            <person name="Larimer F."/>
            <person name="Land M."/>
            <person name="Hauser L."/>
            <person name="Markowitz V."/>
            <person name="Cheng J.-F."/>
            <person name="Hugenholtz P."/>
            <person name="Woyke T."/>
            <person name="Wu D."/>
            <person name="Pukall R."/>
            <person name="Klenk H.-P."/>
            <person name="Eisen J.A."/>
        </authorList>
    </citation>
    <scope>NUCLEOTIDE SEQUENCE [LARGE SCALE GENOMIC DNA]</scope>
    <source>
        <strain evidence="3">DSM 17836 / JCM 10339 / NBRC 14399</strain>
    </source>
</reference>
<proteinExistence type="predicted"/>
<dbReference type="Pfam" id="PF01261">
    <property type="entry name" value="AP_endonuc_2"/>
    <property type="match status" value="1"/>
</dbReference>
<feature type="domain" description="Xylose isomerase-like TIM barrel" evidence="1">
    <location>
        <begin position="30"/>
        <end position="173"/>
    </location>
</feature>
<keyword evidence="3" id="KW-1185">Reference proteome</keyword>
<dbReference type="AlphaFoldDB" id="D2PVN9"/>
<dbReference type="eggNOG" id="COG1082">
    <property type="taxonomic scope" value="Bacteria"/>
</dbReference>
<dbReference type="SUPFAM" id="SSF51658">
    <property type="entry name" value="Xylose isomerase-like"/>
    <property type="match status" value="1"/>
</dbReference>
<dbReference type="RefSeq" id="WP_012923832.1">
    <property type="nucleotide sequence ID" value="NC_013729.1"/>
</dbReference>
<accession>D2PVN9</accession>
<dbReference type="PANTHER" id="PTHR12110">
    <property type="entry name" value="HYDROXYPYRUVATE ISOMERASE"/>
    <property type="match status" value="1"/>
</dbReference>
<dbReference type="KEGG" id="kfl:Kfla_6276"/>
<organism evidence="2 3">
    <name type="scientific">Kribbella flavida (strain DSM 17836 / JCM 10339 / NBRC 14399)</name>
    <dbReference type="NCBI Taxonomy" id="479435"/>
    <lineage>
        <taxon>Bacteria</taxon>
        <taxon>Bacillati</taxon>
        <taxon>Actinomycetota</taxon>
        <taxon>Actinomycetes</taxon>
        <taxon>Propionibacteriales</taxon>
        <taxon>Kribbellaceae</taxon>
        <taxon>Kribbella</taxon>
    </lineage>
</organism>
<dbReference type="InterPro" id="IPR036237">
    <property type="entry name" value="Xyl_isomerase-like_sf"/>
</dbReference>
<dbReference type="EMBL" id="CP001736">
    <property type="protein sequence ID" value="ADB35279.1"/>
    <property type="molecule type" value="Genomic_DNA"/>
</dbReference>
<dbReference type="InterPro" id="IPR050312">
    <property type="entry name" value="IolE/XylAMocC-like"/>
</dbReference>
<dbReference type="Gene3D" id="3.20.20.150">
    <property type="entry name" value="Divalent-metal-dependent TIM barrel enzymes"/>
    <property type="match status" value="1"/>
</dbReference>